<evidence type="ECO:0000256" key="7">
    <source>
        <dbReference type="SAM" id="MobiDB-lite"/>
    </source>
</evidence>
<evidence type="ECO:0000256" key="3">
    <source>
        <dbReference type="ARBA" id="ARBA00022840"/>
    </source>
</evidence>
<comment type="caution">
    <text evidence="8">The sequence shown here is derived from an EMBL/GenBank/DDBJ whole genome shotgun (WGS) entry which is preliminary data.</text>
</comment>
<feature type="compositionally biased region" description="Acidic residues" evidence="7">
    <location>
        <begin position="518"/>
        <end position="527"/>
    </location>
</feature>
<feature type="region of interest" description="Disordered" evidence="7">
    <location>
        <begin position="497"/>
        <end position="580"/>
    </location>
</feature>
<keyword evidence="4 6" id="KW-0175">Coiled coil</keyword>
<evidence type="ECO:0000256" key="1">
    <source>
        <dbReference type="ARBA" id="ARBA00022701"/>
    </source>
</evidence>
<evidence type="ECO:0000256" key="2">
    <source>
        <dbReference type="ARBA" id="ARBA00022741"/>
    </source>
</evidence>
<evidence type="ECO:0000256" key="4">
    <source>
        <dbReference type="ARBA" id="ARBA00023054"/>
    </source>
</evidence>
<protein>
    <submittedName>
        <fullName evidence="8">Uncharacterized protein</fullName>
    </submittedName>
</protein>
<dbReference type="PANTHER" id="PTHR37739:SF10">
    <property type="entry name" value="AMINOTRANSFERASE-LIKE PLANT MOBILE DOMAIN-CONTAINING PROTEIN"/>
    <property type="match status" value="1"/>
</dbReference>
<evidence type="ECO:0000256" key="6">
    <source>
        <dbReference type="SAM" id="Coils"/>
    </source>
</evidence>
<feature type="compositionally biased region" description="Low complexity" evidence="7">
    <location>
        <begin position="33"/>
        <end position="49"/>
    </location>
</feature>
<dbReference type="InterPro" id="IPR044986">
    <property type="entry name" value="KIF15/KIN-12"/>
</dbReference>
<dbReference type="GO" id="GO:0005524">
    <property type="term" value="F:ATP binding"/>
    <property type="evidence" value="ECO:0007669"/>
    <property type="project" value="UniProtKB-KW"/>
</dbReference>
<organism evidence="8 9">
    <name type="scientific">Panicum virgatum</name>
    <name type="common">Blackwell switchgrass</name>
    <dbReference type="NCBI Taxonomy" id="38727"/>
    <lineage>
        <taxon>Eukaryota</taxon>
        <taxon>Viridiplantae</taxon>
        <taxon>Streptophyta</taxon>
        <taxon>Embryophyta</taxon>
        <taxon>Tracheophyta</taxon>
        <taxon>Spermatophyta</taxon>
        <taxon>Magnoliopsida</taxon>
        <taxon>Liliopsida</taxon>
        <taxon>Poales</taxon>
        <taxon>Poaceae</taxon>
        <taxon>PACMAD clade</taxon>
        <taxon>Panicoideae</taxon>
        <taxon>Panicodae</taxon>
        <taxon>Paniceae</taxon>
        <taxon>Panicinae</taxon>
        <taxon>Panicum</taxon>
        <taxon>Panicum sect. Hiantes</taxon>
    </lineage>
</organism>
<evidence type="ECO:0000256" key="5">
    <source>
        <dbReference type="ARBA" id="ARBA00023175"/>
    </source>
</evidence>
<name>A0A8T0V1S7_PANVG</name>
<sequence length="976" mass="110422">MARELGSGAFWRTPARAPAPRLGGDENAPPPGASDAPAPAEPGAASRPPLRAIQPPRQPRWAVPTPKRGLWAARPSSKTPARCGAASTPLGPTKSLRKPASRSGFSTAGAGASSAEVPPSKVRDAILFWEENRNLQNVSPTLQQHDSQPPAKVAYCSEEGFMRNSDILSLQLELDIIKTILVEEIKARAEIEVRTSALGDELKAANLHILEAYRQKEDKEMELNSAKSVIDALESQQIILINEVDELKKNSRSSAEQEKDEACRQVEMECAEVIISLQKDLSSARQQLDASKKNELLVKQSLGEFDKIELLLDESIKTLVQKEVLEQNYVPLLRGMEEEISRLQSQLDQSDRCYKVRLKELQIKMEEVDDRASATLVSWNKEREIAEQRKAYAEEKNEEVKLLERSIEDLEITVCTLEKKMDIMKEEVEHQRRQRGKIEVELQIVRQQLGDVPSSGKARSFLEDGIIDLADSTRFAWHQNDMNSELLGAQESRIFQREVSVESAPQVEHPKEPFSDDCMQESDQSDVEMEKARLSDMDNWSDNSKFERPCASEELEQNSASKQPELFGNGADSDQPLPAFDSEQVRPTAVEPVIEVLKENELPPVSTVRPNDPVNYMRAPSDELKRLRSRNHYEGHRTATDRRFWSIEQQDLYTSIYSKAKLFGMKWIDWEHIDSIDQFACVREQCAHLGLEQIMSYCCDWNSELIRQFYSTVHISADKSSMTWMADGRRITTNKKAWEERFGIPGGVHTEIHSQFLLDDDDKKILYTAAEFTLGQISGLSPLASIANKIIRTTIYPKSGNTLHAHNWNVLYHIVEQHPFDIIALIFGEIELFISDRNRTKDLLLYAPYIMGMIMRAFEYDGPRESRHQSYKPRHSYKLKRTKKASRPPAHTVPATFEQPPSTFQPEVEAAGPSLQATTPTLSPTPAVSSEQASRMRVDNFGVSAQPALVSSTPFSQPVLVRRSPFSRFPWYQMEK</sequence>
<evidence type="ECO:0000313" key="8">
    <source>
        <dbReference type="EMBL" id="KAG2630402.1"/>
    </source>
</evidence>
<keyword evidence="2" id="KW-0547">Nucleotide-binding</keyword>
<dbReference type="Proteomes" id="UP000823388">
    <property type="component" value="Chromosome 3K"/>
</dbReference>
<gene>
    <name evidence="8" type="ORF">PVAP13_3KG487100</name>
</gene>
<feature type="coiled-coil region" evidence="6">
    <location>
        <begin position="216"/>
        <end position="250"/>
    </location>
</feature>
<keyword evidence="1" id="KW-0493">Microtubule</keyword>
<feature type="compositionally biased region" description="Low complexity" evidence="7">
    <location>
        <begin position="101"/>
        <end position="115"/>
    </location>
</feature>
<dbReference type="AlphaFoldDB" id="A0A8T0V1S7"/>
<proteinExistence type="predicted"/>
<accession>A0A8T0V1S7</accession>
<evidence type="ECO:0000313" key="9">
    <source>
        <dbReference type="Proteomes" id="UP000823388"/>
    </source>
</evidence>
<keyword evidence="3" id="KW-0067">ATP-binding</keyword>
<dbReference type="PANTHER" id="PTHR37739">
    <property type="entry name" value="KINESIN-LIKE PROTEIN KIN-12D"/>
    <property type="match status" value="1"/>
</dbReference>
<reference evidence="8" key="1">
    <citation type="submission" date="2020-05" db="EMBL/GenBank/DDBJ databases">
        <title>WGS assembly of Panicum virgatum.</title>
        <authorList>
            <person name="Lovell J.T."/>
            <person name="Jenkins J."/>
            <person name="Shu S."/>
            <person name="Juenger T.E."/>
            <person name="Schmutz J."/>
        </authorList>
    </citation>
    <scope>NUCLEOTIDE SEQUENCE</scope>
    <source>
        <strain evidence="8">AP13</strain>
    </source>
</reference>
<feature type="compositionally biased region" description="Basic residues" evidence="7">
    <location>
        <begin position="869"/>
        <end position="886"/>
    </location>
</feature>
<feature type="coiled-coil region" evidence="6">
    <location>
        <begin position="333"/>
        <end position="413"/>
    </location>
</feature>
<dbReference type="GO" id="GO:0005874">
    <property type="term" value="C:microtubule"/>
    <property type="evidence" value="ECO:0007669"/>
    <property type="project" value="UniProtKB-KW"/>
</dbReference>
<dbReference type="EMBL" id="CM029041">
    <property type="protein sequence ID" value="KAG2630402.1"/>
    <property type="molecule type" value="Genomic_DNA"/>
</dbReference>
<feature type="compositionally biased region" description="Polar residues" evidence="7">
    <location>
        <begin position="915"/>
        <end position="927"/>
    </location>
</feature>
<keyword evidence="5" id="KW-0505">Motor protein</keyword>
<feature type="region of interest" description="Disordered" evidence="7">
    <location>
        <begin position="1"/>
        <end position="117"/>
    </location>
</feature>
<keyword evidence="9" id="KW-1185">Reference proteome</keyword>
<feature type="region of interest" description="Disordered" evidence="7">
    <location>
        <begin position="864"/>
        <end position="927"/>
    </location>
</feature>